<evidence type="ECO:0000313" key="1">
    <source>
        <dbReference type="EMBL" id="CAG8847531.1"/>
    </source>
</evidence>
<dbReference type="Proteomes" id="UP000789901">
    <property type="component" value="Unassembled WGS sequence"/>
</dbReference>
<organism evidence="1 2">
    <name type="scientific">Gigaspora margarita</name>
    <dbReference type="NCBI Taxonomy" id="4874"/>
    <lineage>
        <taxon>Eukaryota</taxon>
        <taxon>Fungi</taxon>
        <taxon>Fungi incertae sedis</taxon>
        <taxon>Mucoromycota</taxon>
        <taxon>Glomeromycotina</taxon>
        <taxon>Glomeromycetes</taxon>
        <taxon>Diversisporales</taxon>
        <taxon>Gigasporaceae</taxon>
        <taxon>Gigaspora</taxon>
    </lineage>
</organism>
<proteinExistence type="predicted"/>
<feature type="non-terminal residue" evidence="1">
    <location>
        <position position="1"/>
    </location>
</feature>
<gene>
    <name evidence="1" type="ORF">GMARGA_LOCUS38718</name>
</gene>
<reference evidence="1 2" key="1">
    <citation type="submission" date="2021-06" db="EMBL/GenBank/DDBJ databases">
        <authorList>
            <person name="Kallberg Y."/>
            <person name="Tangrot J."/>
            <person name="Rosling A."/>
        </authorList>
    </citation>
    <scope>NUCLEOTIDE SEQUENCE [LARGE SCALE GENOMIC DNA]</scope>
    <source>
        <strain evidence="1 2">120-4 pot B 10/14</strain>
    </source>
</reference>
<feature type="non-terminal residue" evidence="1">
    <location>
        <position position="47"/>
    </location>
</feature>
<name>A0ABN7X4L3_GIGMA</name>
<keyword evidence="2" id="KW-1185">Reference proteome</keyword>
<comment type="caution">
    <text evidence="1">The sequence shown here is derived from an EMBL/GenBank/DDBJ whole genome shotgun (WGS) entry which is preliminary data.</text>
</comment>
<evidence type="ECO:0000313" key="2">
    <source>
        <dbReference type="Proteomes" id="UP000789901"/>
    </source>
</evidence>
<sequence>NTVPGDYGARVMSTLRLPSGVLYKVHGEEPGGMDSFVNVPEALEFGE</sequence>
<protein>
    <submittedName>
        <fullName evidence="1">1568_t:CDS:1</fullName>
    </submittedName>
</protein>
<accession>A0ABN7X4L3</accession>
<dbReference type="EMBL" id="CAJVQB010088090">
    <property type="protein sequence ID" value="CAG8847531.1"/>
    <property type="molecule type" value="Genomic_DNA"/>
</dbReference>